<keyword evidence="5" id="KW-0547">Nucleotide-binding</keyword>
<evidence type="ECO:0000256" key="6">
    <source>
        <dbReference type="ARBA" id="ARBA00022777"/>
    </source>
</evidence>
<dbReference type="PANTHER" id="PTHR23359">
    <property type="entry name" value="NUCLEOTIDE KINASE"/>
    <property type="match status" value="1"/>
</dbReference>
<dbReference type="GO" id="GO:0005524">
    <property type="term" value="F:ATP binding"/>
    <property type="evidence" value="ECO:0007669"/>
    <property type="project" value="InterPro"/>
</dbReference>
<dbReference type="Gene3D" id="3.40.50.300">
    <property type="entry name" value="P-loop containing nucleotide triphosphate hydrolases"/>
    <property type="match status" value="1"/>
</dbReference>
<dbReference type="OrthoDB" id="439792at2759"/>
<dbReference type="NCBIfam" id="TIGR01351">
    <property type="entry name" value="adk"/>
    <property type="match status" value="1"/>
</dbReference>
<dbReference type="InterPro" id="IPR027417">
    <property type="entry name" value="P-loop_NTPase"/>
</dbReference>
<evidence type="ECO:0000256" key="4">
    <source>
        <dbReference type="ARBA" id="ARBA00022679"/>
    </source>
</evidence>
<sequence length="292" mass="31110">MSSVSHTARRGWRCAPSALAAVANLKAALDQLATAGGQQAGLSSAAAPSPAEAPLNWVFLGPPGVGKGTYASRVAKAFGVPHIATGDLIRAEIKSGSDFGAKMKSIVNSGKLLPDEMVQQVLQQRLAAGRKEGEKGFILDGFPRTRAQAEELVRTTPVSLVLNMSLREEVLVEKCMGRRLCKHCGKNYNVADIYLPASPDGSRPEIVMPPLSPPPECAPHLETRADDREEVIRHRLEVYKQEAAPVEDFFRAKGLLVDFEITAGIPETLPRLMPLLQGYAAGRGAGAGAGKV</sequence>
<dbReference type="SUPFAM" id="SSF52540">
    <property type="entry name" value="P-loop containing nucleoside triphosphate hydrolases"/>
    <property type="match status" value="1"/>
</dbReference>
<dbReference type="EMBL" id="JAEHOD010000081">
    <property type="protein sequence ID" value="KAG2429994.1"/>
    <property type="molecule type" value="Genomic_DNA"/>
</dbReference>
<dbReference type="InterPro" id="IPR000850">
    <property type="entry name" value="Adenylat/UMP-CMP_kin"/>
</dbReference>
<evidence type="ECO:0000256" key="1">
    <source>
        <dbReference type="ARBA" id="ARBA00000582"/>
    </source>
</evidence>
<dbReference type="InterPro" id="IPR033690">
    <property type="entry name" value="Adenylat_kinase_CS"/>
</dbReference>
<keyword evidence="6 7" id="KW-0418">Kinase</keyword>
<evidence type="ECO:0000256" key="3">
    <source>
        <dbReference type="ARBA" id="ARBA00012955"/>
    </source>
</evidence>
<dbReference type="CDD" id="cd01428">
    <property type="entry name" value="ADK"/>
    <property type="match status" value="1"/>
</dbReference>
<dbReference type="AlphaFoldDB" id="A0A835SXC7"/>
<evidence type="ECO:0000256" key="5">
    <source>
        <dbReference type="ARBA" id="ARBA00022741"/>
    </source>
</evidence>
<keyword evidence="9" id="KW-1185">Reference proteome</keyword>
<name>A0A835SXC7_9CHLO</name>
<comment type="catalytic activity">
    <reaction evidence="1">
        <text>AMP + ATP = 2 ADP</text>
        <dbReference type="Rhea" id="RHEA:12973"/>
        <dbReference type="ChEBI" id="CHEBI:30616"/>
        <dbReference type="ChEBI" id="CHEBI:456215"/>
        <dbReference type="ChEBI" id="CHEBI:456216"/>
        <dbReference type="EC" id="2.7.4.3"/>
    </reaction>
</comment>
<accession>A0A835SXC7</accession>
<dbReference type="PROSITE" id="PS00113">
    <property type="entry name" value="ADENYLATE_KINASE"/>
    <property type="match status" value="1"/>
</dbReference>
<dbReference type="GO" id="GO:0004017">
    <property type="term" value="F:AMP kinase activity"/>
    <property type="evidence" value="ECO:0007669"/>
    <property type="project" value="UniProtKB-EC"/>
</dbReference>
<comment type="caution">
    <text evidence="8">The sequence shown here is derived from an EMBL/GenBank/DDBJ whole genome shotgun (WGS) entry which is preliminary data.</text>
</comment>
<evidence type="ECO:0000256" key="7">
    <source>
        <dbReference type="RuleBase" id="RU003330"/>
    </source>
</evidence>
<proteinExistence type="inferred from homology"/>
<keyword evidence="4 7" id="KW-0808">Transferase</keyword>
<organism evidence="8 9">
    <name type="scientific">Chlamydomonas schloesseri</name>
    <dbReference type="NCBI Taxonomy" id="2026947"/>
    <lineage>
        <taxon>Eukaryota</taxon>
        <taxon>Viridiplantae</taxon>
        <taxon>Chlorophyta</taxon>
        <taxon>core chlorophytes</taxon>
        <taxon>Chlorophyceae</taxon>
        <taxon>CS clade</taxon>
        <taxon>Chlamydomonadales</taxon>
        <taxon>Chlamydomonadaceae</taxon>
        <taxon>Chlamydomonas</taxon>
    </lineage>
</organism>
<dbReference type="Pfam" id="PF00406">
    <property type="entry name" value="ADK"/>
    <property type="match status" value="1"/>
</dbReference>
<comment type="similarity">
    <text evidence="2 7">Belongs to the adenylate kinase family.</text>
</comment>
<reference evidence="8" key="1">
    <citation type="journal article" date="2020" name="bioRxiv">
        <title>Comparative genomics of Chlamydomonas.</title>
        <authorList>
            <person name="Craig R.J."/>
            <person name="Hasan A.R."/>
            <person name="Ness R.W."/>
            <person name="Keightley P.D."/>
        </authorList>
    </citation>
    <scope>NUCLEOTIDE SEQUENCE</scope>
    <source>
        <strain evidence="8">CCAP 11/173</strain>
    </source>
</reference>
<dbReference type="PRINTS" id="PR00094">
    <property type="entry name" value="ADENYLTKNASE"/>
</dbReference>
<dbReference type="HAMAP" id="MF_00235">
    <property type="entry name" value="Adenylate_kinase_Adk"/>
    <property type="match status" value="1"/>
</dbReference>
<gene>
    <name evidence="8" type="ORF">HYH02_013822</name>
</gene>
<protein>
    <recommendedName>
        <fullName evidence="3">adenylate kinase</fullName>
        <ecNumber evidence="3">2.7.4.3</ecNumber>
    </recommendedName>
</protein>
<dbReference type="EC" id="2.7.4.3" evidence="3"/>
<evidence type="ECO:0000313" key="9">
    <source>
        <dbReference type="Proteomes" id="UP000613740"/>
    </source>
</evidence>
<dbReference type="InterPro" id="IPR006259">
    <property type="entry name" value="Adenyl_kin_sub"/>
</dbReference>
<evidence type="ECO:0000313" key="8">
    <source>
        <dbReference type="EMBL" id="KAG2429994.1"/>
    </source>
</evidence>
<evidence type="ECO:0000256" key="2">
    <source>
        <dbReference type="ARBA" id="ARBA00007220"/>
    </source>
</evidence>
<dbReference type="Proteomes" id="UP000613740">
    <property type="component" value="Unassembled WGS sequence"/>
</dbReference>